<dbReference type="KEGG" id="vgo:GJW-30_1_04027"/>
<name>A0A0S3Q016_9BRAD</name>
<dbReference type="Proteomes" id="UP000236884">
    <property type="component" value="Chromosome"/>
</dbReference>
<gene>
    <name evidence="2" type="ORF">GJW-30_1_04027</name>
</gene>
<feature type="transmembrane region" description="Helical" evidence="1">
    <location>
        <begin position="14"/>
        <end position="36"/>
    </location>
</feature>
<keyword evidence="1" id="KW-0472">Membrane</keyword>
<evidence type="ECO:0000256" key="1">
    <source>
        <dbReference type="SAM" id="Phobius"/>
    </source>
</evidence>
<keyword evidence="3" id="KW-1185">Reference proteome</keyword>
<dbReference type="AlphaFoldDB" id="A0A0S3Q016"/>
<dbReference type="RefSeq" id="WP_096358163.1">
    <property type="nucleotide sequence ID" value="NZ_AP014946.1"/>
</dbReference>
<evidence type="ECO:0000313" key="3">
    <source>
        <dbReference type="Proteomes" id="UP000236884"/>
    </source>
</evidence>
<keyword evidence="1" id="KW-1133">Transmembrane helix</keyword>
<sequence length="95" mass="10468">MPTHIDQPERSPTFGIWASVIATTFITLLTIMVFVLTSVEANHPSQTPTSVMPAAQLRIIPSPVLPRDQVYVPLTSDANGFYEPAPRDIVLARPR</sequence>
<reference evidence="2 3" key="1">
    <citation type="submission" date="2015-08" db="EMBL/GenBank/DDBJ databases">
        <title>Investigation of the bacterial diversity of lava forest soil.</title>
        <authorList>
            <person name="Lee J.S."/>
        </authorList>
    </citation>
    <scope>NUCLEOTIDE SEQUENCE [LARGE SCALE GENOMIC DNA]</scope>
    <source>
        <strain evidence="2 3">GJW-30</strain>
    </source>
</reference>
<dbReference type="EMBL" id="AP014946">
    <property type="protein sequence ID" value="BAT61470.1"/>
    <property type="molecule type" value="Genomic_DNA"/>
</dbReference>
<protein>
    <submittedName>
        <fullName evidence="2">Uncharacterized protein</fullName>
    </submittedName>
</protein>
<organism evidence="2 3">
    <name type="scientific">Variibacter gotjawalensis</name>
    <dbReference type="NCBI Taxonomy" id="1333996"/>
    <lineage>
        <taxon>Bacteria</taxon>
        <taxon>Pseudomonadati</taxon>
        <taxon>Pseudomonadota</taxon>
        <taxon>Alphaproteobacteria</taxon>
        <taxon>Hyphomicrobiales</taxon>
        <taxon>Nitrobacteraceae</taxon>
        <taxon>Variibacter</taxon>
    </lineage>
</organism>
<evidence type="ECO:0000313" key="2">
    <source>
        <dbReference type="EMBL" id="BAT61470.1"/>
    </source>
</evidence>
<accession>A0A0S3Q016</accession>
<proteinExistence type="predicted"/>
<keyword evidence="1" id="KW-0812">Transmembrane</keyword>